<dbReference type="EMBL" id="MU151067">
    <property type="protein sequence ID" value="KAF9452803.1"/>
    <property type="molecule type" value="Genomic_DNA"/>
</dbReference>
<dbReference type="InterPro" id="IPR001245">
    <property type="entry name" value="Ser-Thr/Tyr_kinase_cat_dom"/>
</dbReference>
<dbReference type="PANTHER" id="PTHR44329:SF214">
    <property type="entry name" value="PROTEIN KINASE DOMAIN-CONTAINING PROTEIN"/>
    <property type="match status" value="1"/>
</dbReference>
<feature type="compositionally biased region" description="Low complexity" evidence="1">
    <location>
        <begin position="213"/>
        <end position="228"/>
    </location>
</feature>
<dbReference type="Gene3D" id="1.10.510.10">
    <property type="entry name" value="Transferase(Phosphotransferase) domain 1"/>
    <property type="match status" value="1"/>
</dbReference>
<dbReference type="InterPro" id="IPR051681">
    <property type="entry name" value="Ser/Thr_Kinases-Pseudokinases"/>
</dbReference>
<keyword evidence="4" id="KW-1185">Reference proteome</keyword>
<organism evidence="3 4">
    <name type="scientific">Macrolepiota fuliginosa MF-IS2</name>
    <dbReference type="NCBI Taxonomy" id="1400762"/>
    <lineage>
        <taxon>Eukaryota</taxon>
        <taxon>Fungi</taxon>
        <taxon>Dikarya</taxon>
        <taxon>Basidiomycota</taxon>
        <taxon>Agaricomycotina</taxon>
        <taxon>Agaricomycetes</taxon>
        <taxon>Agaricomycetidae</taxon>
        <taxon>Agaricales</taxon>
        <taxon>Agaricineae</taxon>
        <taxon>Agaricaceae</taxon>
        <taxon>Macrolepiota</taxon>
    </lineage>
</organism>
<comment type="caution">
    <text evidence="3">The sequence shown here is derived from an EMBL/GenBank/DDBJ whole genome shotgun (WGS) entry which is preliminary data.</text>
</comment>
<dbReference type="GO" id="GO:0007166">
    <property type="term" value="P:cell surface receptor signaling pathway"/>
    <property type="evidence" value="ECO:0007669"/>
    <property type="project" value="InterPro"/>
</dbReference>
<evidence type="ECO:0000313" key="4">
    <source>
        <dbReference type="Proteomes" id="UP000807342"/>
    </source>
</evidence>
<reference evidence="3" key="1">
    <citation type="submission" date="2020-11" db="EMBL/GenBank/DDBJ databases">
        <authorList>
            <consortium name="DOE Joint Genome Institute"/>
            <person name="Ahrendt S."/>
            <person name="Riley R."/>
            <person name="Andreopoulos W."/>
            <person name="Labutti K."/>
            <person name="Pangilinan J."/>
            <person name="Ruiz-Duenas F.J."/>
            <person name="Barrasa J.M."/>
            <person name="Sanchez-Garcia M."/>
            <person name="Camarero S."/>
            <person name="Miyauchi S."/>
            <person name="Serrano A."/>
            <person name="Linde D."/>
            <person name="Babiker R."/>
            <person name="Drula E."/>
            <person name="Ayuso-Fernandez I."/>
            <person name="Pacheco R."/>
            <person name="Padilla G."/>
            <person name="Ferreira P."/>
            <person name="Barriuso J."/>
            <person name="Kellner H."/>
            <person name="Castanera R."/>
            <person name="Alfaro M."/>
            <person name="Ramirez L."/>
            <person name="Pisabarro A.G."/>
            <person name="Kuo A."/>
            <person name="Tritt A."/>
            <person name="Lipzen A."/>
            <person name="He G."/>
            <person name="Yan M."/>
            <person name="Ng V."/>
            <person name="Cullen D."/>
            <person name="Martin F."/>
            <person name="Rosso M.-N."/>
            <person name="Henrissat B."/>
            <person name="Hibbett D."/>
            <person name="Martinez A.T."/>
            <person name="Grigoriev I.V."/>
        </authorList>
    </citation>
    <scope>NUCLEOTIDE SEQUENCE</scope>
    <source>
        <strain evidence="3">MF-IS2</strain>
    </source>
</reference>
<dbReference type="InterPro" id="IPR036537">
    <property type="entry name" value="Adaptor_Cbl_N_dom_sf"/>
</dbReference>
<dbReference type="PROSITE" id="PS50011">
    <property type="entry name" value="PROTEIN_KINASE_DOM"/>
    <property type="match status" value="1"/>
</dbReference>
<accession>A0A9P5XL16</accession>
<feature type="domain" description="Protein kinase" evidence="2">
    <location>
        <begin position="266"/>
        <end position="531"/>
    </location>
</feature>
<protein>
    <submittedName>
        <fullName evidence="3">TKL/TKL-ccin protein kinase</fullName>
    </submittedName>
</protein>
<dbReference type="InterPro" id="IPR000719">
    <property type="entry name" value="Prot_kinase_dom"/>
</dbReference>
<keyword evidence="3" id="KW-0418">Kinase</keyword>
<dbReference type="CDD" id="cd21037">
    <property type="entry name" value="MLKL_NTD"/>
    <property type="match status" value="1"/>
</dbReference>
<dbReference type="InterPro" id="IPR059179">
    <property type="entry name" value="MLKL-like_MCAfunc"/>
</dbReference>
<dbReference type="OrthoDB" id="5966500at2759"/>
<feature type="region of interest" description="Disordered" evidence="1">
    <location>
        <begin position="211"/>
        <end position="230"/>
    </location>
</feature>
<dbReference type="PRINTS" id="PR00109">
    <property type="entry name" value="TYRKINASE"/>
</dbReference>
<dbReference type="PANTHER" id="PTHR44329">
    <property type="entry name" value="SERINE/THREONINE-PROTEIN KINASE TNNI3K-RELATED"/>
    <property type="match status" value="1"/>
</dbReference>
<dbReference type="SUPFAM" id="SSF56112">
    <property type="entry name" value="Protein kinase-like (PK-like)"/>
    <property type="match status" value="1"/>
</dbReference>
<keyword evidence="3" id="KW-0808">Transferase</keyword>
<name>A0A9P5XL16_9AGAR</name>
<gene>
    <name evidence="3" type="ORF">P691DRAFT_756021</name>
</gene>
<dbReference type="Proteomes" id="UP000807342">
    <property type="component" value="Unassembled WGS sequence"/>
</dbReference>
<dbReference type="GO" id="GO:0005524">
    <property type="term" value="F:ATP binding"/>
    <property type="evidence" value="ECO:0007669"/>
    <property type="project" value="InterPro"/>
</dbReference>
<dbReference type="Pfam" id="PF07714">
    <property type="entry name" value="PK_Tyr_Ser-Thr"/>
    <property type="match status" value="1"/>
</dbReference>
<dbReference type="AlphaFoldDB" id="A0A9P5XL16"/>
<evidence type="ECO:0000259" key="2">
    <source>
        <dbReference type="PROSITE" id="PS50011"/>
    </source>
</evidence>
<sequence length="531" mass="59389">MLGMLQNINVAIGVAEIAAQAVGAPVATGLATEIVNSCQDVARYKRRAKSLGDKSTLLAISLTEDTQGLEGTVMQERMDEVVAVLERTLKRTRRWSSYSALTRWLRRAEIEQGINQCEQELDTAIQTFTLRYVSVDDRAQMDAHAMELQNHYENQNLLLQILASSEQMRRVTALHQAGESIGEEIMQEGQERLREMRQLQSTSGNMLVTEIRTSSPGPMSPTTTPSPSASQRVSQQYLEMQRGLVNLHRMAAILPPVKILDGEIVKVDDIPVAGGTYSDIWLGCWLDEEKVALKGLRNVKADDQSAQKRFVREIQVWSKLKNEHILSFYGIVTDQGRHMHMVSPWLENGNVLDYVKQNPEADKMLLIRGAAEGLRYLHSQNIVHGNIKCTNILVSASGDACISDFGMAKVIEDVTEMLASATLTESGSARWLAPEVIDGASPTKEADTYSFAMAILELLTGQHPFPERKRDAAVIRAVIDCVQPRRPSDPNVQRWLTDELWSVMQQCWSRVILSRPTMEFVAVELQKMQTT</sequence>
<evidence type="ECO:0000256" key="1">
    <source>
        <dbReference type="SAM" id="MobiDB-lite"/>
    </source>
</evidence>
<dbReference type="Gene3D" id="1.20.930.20">
    <property type="entry name" value="Adaptor protein Cbl, N-terminal domain"/>
    <property type="match status" value="1"/>
</dbReference>
<evidence type="ECO:0000313" key="3">
    <source>
        <dbReference type="EMBL" id="KAF9452803.1"/>
    </source>
</evidence>
<dbReference type="GO" id="GO:0004674">
    <property type="term" value="F:protein serine/threonine kinase activity"/>
    <property type="evidence" value="ECO:0007669"/>
    <property type="project" value="TreeGrafter"/>
</dbReference>
<dbReference type="InterPro" id="IPR011009">
    <property type="entry name" value="Kinase-like_dom_sf"/>
</dbReference>
<proteinExistence type="predicted"/>